<name>A0A835QS85_VANPL</name>
<dbReference type="Proteomes" id="UP000639772">
    <property type="component" value="Chromosome 7"/>
</dbReference>
<organism evidence="2 3">
    <name type="scientific">Vanilla planifolia</name>
    <name type="common">Vanilla</name>
    <dbReference type="NCBI Taxonomy" id="51239"/>
    <lineage>
        <taxon>Eukaryota</taxon>
        <taxon>Viridiplantae</taxon>
        <taxon>Streptophyta</taxon>
        <taxon>Embryophyta</taxon>
        <taxon>Tracheophyta</taxon>
        <taxon>Spermatophyta</taxon>
        <taxon>Magnoliopsida</taxon>
        <taxon>Liliopsida</taxon>
        <taxon>Asparagales</taxon>
        <taxon>Orchidaceae</taxon>
        <taxon>Vanilloideae</taxon>
        <taxon>Vanilleae</taxon>
        <taxon>Vanilla</taxon>
    </lineage>
</organism>
<reference evidence="2 3" key="1">
    <citation type="journal article" date="2020" name="Nat. Food">
        <title>A phased Vanilla planifolia genome enables genetic improvement of flavour and production.</title>
        <authorList>
            <person name="Hasing T."/>
            <person name="Tang H."/>
            <person name="Brym M."/>
            <person name="Khazi F."/>
            <person name="Huang T."/>
            <person name="Chambers A.H."/>
        </authorList>
    </citation>
    <scope>NUCLEOTIDE SEQUENCE [LARGE SCALE GENOMIC DNA]</scope>
    <source>
        <tissue evidence="2">Leaf</tissue>
    </source>
</reference>
<dbReference type="EMBL" id="JADCNM010000007">
    <property type="protein sequence ID" value="KAG0475109.1"/>
    <property type="molecule type" value="Genomic_DNA"/>
</dbReference>
<evidence type="ECO:0000313" key="2">
    <source>
        <dbReference type="EMBL" id="KAG0475109.1"/>
    </source>
</evidence>
<keyword evidence="1" id="KW-0472">Membrane</keyword>
<keyword evidence="1" id="KW-0812">Transmembrane</keyword>
<keyword evidence="1" id="KW-1133">Transmembrane helix</keyword>
<sequence length="176" mass="19472">MRIISIIHKISLRVISRCTQTREEILPFSLSIHLSLSRNYSSIVSPTKPYHLPSPWLAFASPPPKSRCLGSSPLTSVAHLLAFLLGIMPHLPIFLAIVRTIGVITLFFTKKTLPPPLSSSCLRITSSQTLLPWFLSSHLCGSPPCLPAWDHATLANLPRYRLRTIGLTTLFLPASL</sequence>
<proteinExistence type="predicted"/>
<evidence type="ECO:0000313" key="3">
    <source>
        <dbReference type="Proteomes" id="UP000639772"/>
    </source>
</evidence>
<dbReference type="AlphaFoldDB" id="A0A835QS85"/>
<protein>
    <submittedName>
        <fullName evidence="2">Uncharacterized protein</fullName>
    </submittedName>
</protein>
<feature type="transmembrane region" description="Helical" evidence="1">
    <location>
        <begin position="80"/>
        <end position="108"/>
    </location>
</feature>
<gene>
    <name evidence="2" type="ORF">HPP92_014795</name>
</gene>
<evidence type="ECO:0000256" key="1">
    <source>
        <dbReference type="SAM" id="Phobius"/>
    </source>
</evidence>
<comment type="caution">
    <text evidence="2">The sequence shown here is derived from an EMBL/GenBank/DDBJ whole genome shotgun (WGS) entry which is preliminary data.</text>
</comment>
<accession>A0A835QS85</accession>